<comment type="catalytic activity">
    <reaction evidence="18">
        <text>(R)-mevalonate + ATP = (R)-5-phosphomevalonate + ADP + H(+)</text>
        <dbReference type="Rhea" id="RHEA:17065"/>
        <dbReference type="ChEBI" id="CHEBI:15378"/>
        <dbReference type="ChEBI" id="CHEBI:30616"/>
        <dbReference type="ChEBI" id="CHEBI:36464"/>
        <dbReference type="ChEBI" id="CHEBI:58146"/>
        <dbReference type="ChEBI" id="CHEBI:456216"/>
        <dbReference type="EC" id="2.7.1.36"/>
    </reaction>
</comment>
<keyword evidence="14 18" id="KW-0443">Lipid metabolism</keyword>
<keyword evidence="9 18" id="KW-0418">Kinase</keyword>
<dbReference type="GO" id="GO:0046872">
    <property type="term" value="F:metal ion binding"/>
    <property type="evidence" value="ECO:0007669"/>
    <property type="project" value="UniProtKB-KW"/>
</dbReference>
<feature type="domain" description="GHMP kinase C-terminal" evidence="20">
    <location>
        <begin position="307"/>
        <end position="366"/>
    </location>
</feature>
<evidence type="ECO:0000256" key="11">
    <source>
        <dbReference type="ARBA" id="ARBA00022842"/>
    </source>
</evidence>
<dbReference type="InterPro" id="IPR006204">
    <property type="entry name" value="GHMP_kinase_N_dom"/>
</dbReference>
<evidence type="ECO:0000259" key="20">
    <source>
        <dbReference type="Pfam" id="PF08544"/>
    </source>
</evidence>
<evidence type="ECO:0000256" key="6">
    <source>
        <dbReference type="ARBA" id="ARBA00022679"/>
    </source>
</evidence>
<keyword evidence="6 18" id="KW-0808">Transferase</keyword>
<evidence type="ECO:0000256" key="18">
    <source>
        <dbReference type="RuleBase" id="RU363087"/>
    </source>
</evidence>
<keyword evidence="16 18" id="KW-0753">Steroid metabolism</keyword>
<evidence type="ECO:0000256" key="7">
    <source>
        <dbReference type="ARBA" id="ARBA00022723"/>
    </source>
</evidence>
<gene>
    <name evidence="22 23" type="primary">LOC106745144</name>
</gene>
<evidence type="ECO:0000256" key="15">
    <source>
        <dbReference type="ARBA" id="ARBA00023166"/>
    </source>
</evidence>
<dbReference type="SUPFAM" id="SSF55060">
    <property type="entry name" value="GHMP Kinase, C-terminal domain"/>
    <property type="match status" value="1"/>
</dbReference>
<dbReference type="RefSeq" id="XP_014475948.1">
    <property type="nucleotide sequence ID" value="XM_014620462.1"/>
</dbReference>
<dbReference type="Pfam" id="PF08544">
    <property type="entry name" value="GHMP_kinases_C"/>
    <property type="match status" value="1"/>
</dbReference>
<sequence length="389" mass="42996">MLPVSKMHRFKVSAPAKVILFGEHAVVYEKFALAASLDQRVMLEFTEVPDEPAERMVEISLPKVDLCLSVPLQKIKDFFFSFSFDYRSGDHNLLYDKVRQFVATIDRATTSRQTLSLEVFFYALVLVSYEEQVVLKPFRIHLDTCLSINSGLGSSASFSVCLATCFYQWSRLQKGIVGTGLGTFDLTQISQYAQNCEKIMHNNPSGLDTSICTFGSIVKFQKGSLMEPMAEVPSLRILLVDTRIERSTKALVQMIAELKSKYPAIVNPLLFSIDGISHAALQVIEAIHHLSGESLLLKYKELVFLINMNQNLLSTLGVSHPSLDRICDEARKRGLGAKLTGAGGGGHAYILIPPDTAQETISSISQKLTAEGFKVTMTQIGCSGVKIDE</sequence>
<evidence type="ECO:0000256" key="5">
    <source>
        <dbReference type="ARBA" id="ARBA00022516"/>
    </source>
</evidence>
<evidence type="ECO:0000256" key="17">
    <source>
        <dbReference type="ARBA" id="ARBA00029438"/>
    </source>
</evidence>
<dbReference type="UniPathway" id="UPA00057">
    <property type="reaction ID" value="UER00098"/>
</dbReference>
<dbReference type="InterPro" id="IPR006205">
    <property type="entry name" value="Mev_gal_kin"/>
</dbReference>
<dbReference type="EC" id="2.7.1.36" evidence="3 18"/>
<keyword evidence="21" id="KW-1185">Reference proteome</keyword>
<dbReference type="GO" id="GO:0005524">
    <property type="term" value="F:ATP binding"/>
    <property type="evidence" value="ECO:0007669"/>
    <property type="project" value="UniProtKB-KW"/>
</dbReference>
<dbReference type="FunFam" id="3.30.70.890:FF:000003">
    <property type="entry name" value="Mevalonate kinase"/>
    <property type="match status" value="1"/>
</dbReference>
<dbReference type="RefSeq" id="XP_014475947.1">
    <property type="nucleotide sequence ID" value="XM_014620461.1"/>
</dbReference>
<protein>
    <recommendedName>
        <fullName evidence="3 18">Mevalonate kinase</fullName>
        <shortName evidence="18">MK</shortName>
        <ecNumber evidence="3 18">2.7.1.36</ecNumber>
    </recommendedName>
</protein>
<keyword evidence="15 18" id="KW-1207">Sterol metabolism</keyword>
<comment type="pathway">
    <text evidence="17 18">Isoprenoid biosynthesis; isopentenyl diphosphate biosynthesis via mevalonate pathway; isopentenyl diphosphate from (R)-mevalonate: step 1/3.</text>
</comment>
<keyword evidence="13 18" id="KW-0756">Sterol biosynthesis</keyword>
<evidence type="ECO:0000256" key="4">
    <source>
        <dbReference type="ARBA" id="ARBA00022490"/>
    </source>
</evidence>
<evidence type="ECO:0000313" key="22">
    <source>
        <dbReference type="RefSeq" id="XP_014475947.1"/>
    </source>
</evidence>
<keyword evidence="4 18" id="KW-0963">Cytoplasm</keyword>
<dbReference type="SUPFAM" id="SSF54211">
    <property type="entry name" value="Ribosomal protein S5 domain 2-like"/>
    <property type="match status" value="1"/>
</dbReference>
<evidence type="ECO:0000256" key="1">
    <source>
        <dbReference type="ARBA" id="ARBA00004496"/>
    </source>
</evidence>
<evidence type="ECO:0000259" key="19">
    <source>
        <dbReference type="Pfam" id="PF00288"/>
    </source>
</evidence>
<dbReference type="PANTHER" id="PTHR43290:SF2">
    <property type="entry name" value="MEVALONATE KINASE"/>
    <property type="match status" value="1"/>
</dbReference>
<comment type="similarity">
    <text evidence="2 18">Belongs to the GHMP kinase family. Mevalonate kinase subfamily.</text>
</comment>
<dbReference type="Gene3D" id="3.30.230.10">
    <property type="match status" value="1"/>
</dbReference>
<keyword evidence="5 18" id="KW-0444">Lipid biosynthesis</keyword>
<evidence type="ECO:0000256" key="8">
    <source>
        <dbReference type="ARBA" id="ARBA00022741"/>
    </source>
</evidence>
<keyword evidence="7" id="KW-0479">Metal-binding</keyword>
<dbReference type="GO" id="GO:0005829">
    <property type="term" value="C:cytosol"/>
    <property type="evidence" value="ECO:0007669"/>
    <property type="project" value="TreeGrafter"/>
</dbReference>
<evidence type="ECO:0000256" key="16">
    <source>
        <dbReference type="ARBA" id="ARBA00023221"/>
    </source>
</evidence>
<dbReference type="GO" id="GO:0004496">
    <property type="term" value="F:mevalonate kinase activity"/>
    <property type="evidence" value="ECO:0007669"/>
    <property type="project" value="UniProtKB-EC"/>
</dbReference>
<evidence type="ECO:0000313" key="23">
    <source>
        <dbReference type="RefSeq" id="XP_014475948.1"/>
    </source>
</evidence>
<comment type="subcellular location">
    <subcellularLocation>
        <location evidence="1 18">Cytoplasm</location>
    </subcellularLocation>
</comment>
<evidence type="ECO:0000256" key="12">
    <source>
        <dbReference type="ARBA" id="ARBA00022955"/>
    </source>
</evidence>
<dbReference type="KEGG" id="dqu:106745144"/>
<organism evidence="21 23">
    <name type="scientific">Dinoponera quadriceps</name>
    <name type="common">South American ant</name>
    <dbReference type="NCBI Taxonomy" id="609295"/>
    <lineage>
        <taxon>Eukaryota</taxon>
        <taxon>Metazoa</taxon>
        <taxon>Ecdysozoa</taxon>
        <taxon>Arthropoda</taxon>
        <taxon>Hexapoda</taxon>
        <taxon>Insecta</taxon>
        <taxon>Pterygota</taxon>
        <taxon>Neoptera</taxon>
        <taxon>Endopterygota</taxon>
        <taxon>Hymenoptera</taxon>
        <taxon>Apocrita</taxon>
        <taxon>Aculeata</taxon>
        <taxon>Formicoidea</taxon>
        <taxon>Formicidae</taxon>
        <taxon>Ponerinae</taxon>
        <taxon>Ponerini</taxon>
        <taxon>Dinoponera</taxon>
    </lineage>
</organism>
<evidence type="ECO:0000256" key="3">
    <source>
        <dbReference type="ARBA" id="ARBA00012103"/>
    </source>
</evidence>
<dbReference type="PANTHER" id="PTHR43290">
    <property type="entry name" value="MEVALONATE KINASE"/>
    <property type="match status" value="1"/>
</dbReference>
<evidence type="ECO:0000256" key="13">
    <source>
        <dbReference type="ARBA" id="ARBA00023011"/>
    </source>
</evidence>
<dbReference type="NCBIfam" id="TIGR00549">
    <property type="entry name" value="mevalon_kin"/>
    <property type="match status" value="1"/>
</dbReference>
<dbReference type="GO" id="GO:0019287">
    <property type="term" value="P:isopentenyl diphosphate biosynthetic process, mevalonate pathway"/>
    <property type="evidence" value="ECO:0007669"/>
    <property type="project" value="UniProtKB-UniPathway"/>
</dbReference>
<keyword evidence="8 18" id="KW-0547">Nucleotide-binding</keyword>
<dbReference type="GeneID" id="106745144"/>
<name>A0A6P3XCG2_DINQU</name>
<dbReference type="InterPro" id="IPR014721">
    <property type="entry name" value="Ribsml_uS5_D2-typ_fold_subgr"/>
</dbReference>
<proteinExistence type="inferred from homology"/>
<dbReference type="GO" id="GO:0006695">
    <property type="term" value="P:cholesterol biosynthetic process"/>
    <property type="evidence" value="ECO:0007669"/>
    <property type="project" value="TreeGrafter"/>
</dbReference>
<evidence type="ECO:0000313" key="21">
    <source>
        <dbReference type="Proteomes" id="UP000515204"/>
    </source>
</evidence>
<keyword evidence="11" id="KW-0460">Magnesium</keyword>
<evidence type="ECO:0000256" key="14">
    <source>
        <dbReference type="ARBA" id="ARBA00023098"/>
    </source>
</evidence>
<dbReference type="Proteomes" id="UP000515204">
    <property type="component" value="Unplaced"/>
</dbReference>
<dbReference type="Pfam" id="PF00288">
    <property type="entry name" value="GHMP_kinases_N"/>
    <property type="match status" value="1"/>
</dbReference>
<dbReference type="InterPro" id="IPR036554">
    <property type="entry name" value="GHMP_kinase_C_sf"/>
</dbReference>
<evidence type="ECO:0000256" key="10">
    <source>
        <dbReference type="ARBA" id="ARBA00022840"/>
    </source>
</evidence>
<feature type="domain" description="GHMP kinase N-terminal" evidence="19">
    <location>
        <begin position="131"/>
        <end position="215"/>
    </location>
</feature>
<accession>A0A6P3XCG2</accession>
<evidence type="ECO:0000256" key="2">
    <source>
        <dbReference type="ARBA" id="ARBA00006495"/>
    </source>
</evidence>
<dbReference type="InterPro" id="IPR020568">
    <property type="entry name" value="Ribosomal_Su5_D2-typ_SF"/>
</dbReference>
<dbReference type="AlphaFoldDB" id="A0A6P3XCG2"/>
<dbReference type="InterPro" id="IPR013750">
    <property type="entry name" value="GHMP_kinase_C_dom"/>
</dbReference>
<keyword evidence="10 18" id="KW-0067">ATP-binding</keyword>
<evidence type="ECO:0000256" key="9">
    <source>
        <dbReference type="ARBA" id="ARBA00022777"/>
    </source>
</evidence>
<dbReference type="Gene3D" id="3.30.70.890">
    <property type="entry name" value="GHMP kinase, C-terminal domain"/>
    <property type="match status" value="1"/>
</dbReference>
<keyword evidence="12 18" id="KW-0752">Steroid biosynthesis</keyword>
<dbReference type="PRINTS" id="PR00959">
    <property type="entry name" value="MEVGALKINASE"/>
</dbReference>
<reference evidence="22 23" key="1">
    <citation type="submission" date="2025-04" db="UniProtKB">
        <authorList>
            <consortium name="RefSeq"/>
        </authorList>
    </citation>
    <scope>IDENTIFICATION</scope>
</reference>